<sequence length="264" mass="28597">MSIEERSRRFTPEVSAAFCMARVWSGGQGGQCPLMPATQGLCLYHAEKDEETGLSHGRVDGTQKSSWIIFKAAMNNIPADQSLRSSSGKGTIPEAKLLEYEAAAAKQNNDDPAPSRARERSRSGVRAESQDADKASTSTPSRSKPKAKAKAKEKARVAEKKPDGRAQRTARTDRPRCTARIWAAGQGGQCQLSCDDGGILCGRHSTEAKVHGQPSHGFIHGEIPEAKLKDFKKEADKQGWPIPCPQAPPPGPSRQTFKRPAARK</sequence>
<feature type="region of interest" description="Disordered" evidence="1">
    <location>
        <begin position="234"/>
        <end position="264"/>
    </location>
</feature>
<proteinExistence type="predicted"/>
<organism evidence="2 3">
    <name type="scientific">Symbiodinium pilosum</name>
    <name type="common">Dinoflagellate</name>
    <dbReference type="NCBI Taxonomy" id="2952"/>
    <lineage>
        <taxon>Eukaryota</taxon>
        <taxon>Sar</taxon>
        <taxon>Alveolata</taxon>
        <taxon>Dinophyceae</taxon>
        <taxon>Suessiales</taxon>
        <taxon>Symbiodiniaceae</taxon>
        <taxon>Symbiodinium</taxon>
    </lineage>
</organism>
<comment type="caution">
    <text evidence="2">The sequence shown here is derived from an EMBL/GenBank/DDBJ whole genome shotgun (WGS) entry which is preliminary data.</text>
</comment>
<dbReference type="OrthoDB" id="433496at2759"/>
<evidence type="ECO:0000256" key="1">
    <source>
        <dbReference type="SAM" id="MobiDB-lite"/>
    </source>
</evidence>
<dbReference type="EMBL" id="CAJNIZ010016247">
    <property type="protein sequence ID" value="CAE7383425.1"/>
    <property type="molecule type" value="Genomic_DNA"/>
</dbReference>
<name>A0A812QJ97_SYMPI</name>
<reference evidence="2" key="1">
    <citation type="submission" date="2021-02" db="EMBL/GenBank/DDBJ databases">
        <authorList>
            <person name="Dougan E. K."/>
            <person name="Rhodes N."/>
            <person name="Thang M."/>
            <person name="Chan C."/>
        </authorList>
    </citation>
    <scope>NUCLEOTIDE SEQUENCE</scope>
</reference>
<evidence type="ECO:0000313" key="3">
    <source>
        <dbReference type="Proteomes" id="UP000649617"/>
    </source>
</evidence>
<protein>
    <submittedName>
        <fullName evidence="2">Uncharacterized protein</fullName>
    </submittedName>
</protein>
<gene>
    <name evidence="2" type="ORF">SPIL2461_LOCUS9364</name>
</gene>
<accession>A0A812QJ97</accession>
<keyword evidence="3" id="KW-1185">Reference proteome</keyword>
<feature type="compositionally biased region" description="Pro residues" evidence="1">
    <location>
        <begin position="242"/>
        <end position="252"/>
    </location>
</feature>
<evidence type="ECO:0000313" key="2">
    <source>
        <dbReference type="EMBL" id="CAE7383425.1"/>
    </source>
</evidence>
<dbReference type="AlphaFoldDB" id="A0A812QJ97"/>
<feature type="compositionally biased region" description="Basic and acidic residues" evidence="1">
    <location>
        <begin position="150"/>
        <end position="174"/>
    </location>
</feature>
<dbReference type="Proteomes" id="UP000649617">
    <property type="component" value="Unassembled WGS sequence"/>
</dbReference>
<feature type="region of interest" description="Disordered" evidence="1">
    <location>
        <begin position="105"/>
        <end position="174"/>
    </location>
</feature>